<reference evidence="1" key="1">
    <citation type="submission" date="2020-04" db="EMBL/GenBank/DDBJ databases">
        <authorList>
            <person name="Alioto T."/>
            <person name="Alioto T."/>
            <person name="Gomez Garrido J."/>
        </authorList>
    </citation>
    <scope>NUCLEOTIDE SEQUENCE</scope>
    <source>
        <strain evidence="1">A484AB</strain>
    </source>
</reference>
<proteinExistence type="predicted"/>
<evidence type="ECO:0000313" key="2">
    <source>
        <dbReference type="Proteomes" id="UP001152795"/>
    </source>
</evidence>
<protein>
    <submittedName>
        <fullName evidence="1">Uncharacterized protein</fullName>
    </submittedName>
</protein>
<keyword evidence="2" id="KW-1185">Reference proteome</keyword>
<organism evidence="1 2">
    <name type="scientific">Paramuricea clavata</name>
    <name type="common">Red gorgonian</name>
    <name type="synonym">Violescent sea-whip</name>
    <dbReference type="NCBI Taxonomy" id="317549"/>
    <lineage>
        <taxon>Eukaryota</taxon>
        <taxon>Metazoa</taxon>
        <taxon>Cnidaria</taxon>
        <taxon>Anthozoa</taxon>
        <taxon>Octocorallia</taxon>
        <taxon>Malacalcyonacea</taxon>
        <taxon>Plexauridae</taxon>
        <taxon>Paramuricea</taxon>
    </lineage>
</organism>
<gene>
    <name evidence="1" type="ORF">PACLA_8A087744</name>
</gene>
<sequence length="191" mass="21860">MSFSDGEKYFIENVYTQRYLFQDGPKIKGDRGSEGGWLASSGFESPKCVGADANYYNRACWRFLPQGDDKYLIENIETERYLFQDGPKIKGERGDEGGWLARSGFEAPKCVGADADYYNRAYWKIEPQGDKYLIVNVETERYLFQDGPEIKGKRGDEGGWLASSGFEAPRCIGTDVSYYDRAYWKILKQPH</sequence>
<name>A0A7D9L866_PARCT</name>
<evidence type="ECO:0000313" key="1">
    <source>
        <dbReference type="EMBL" id="CAB4025744.1"/>
    </source>
</evidence>
<comment type="caution">
    <text evidence="1">The sequence shown here is derived from an EMBL/GenBank/DDBJ whole genome shotgun (WGS) entry which is preliminary data.</text>
</comment>
<accession>A0A7D9L866</accession>
<dbReference type="OrthoDB" id="5945109at2759"/>
<dbReference type="EMBL" id="CACRXK020013799">
    <property type="protein sequence ID" value="CAB4025744.1"/>
    <property type="molecule type" value="Genomic_DNA"/>
</dbReference>
<dbReference type="Proteomes" id="UP001152795">
    <property type="component" value="Unassembled WGS sequence"/>
</dbReference>
<dbReference type="AlphaFoldDB" id="A0A7D9L866"/>